<feature type="transmembrane region" description="Helical" evidence="1">
    <location>
        <begin position="198"/>
        <end position="216"/>
    </location>
</feature>
<dbReference type="RefSeq" id="WP_119372398.1">
    <property type="nucleotide sequence ID" value="NZ_CP040792.1"/>
</dbReference>
<keyword evidence="1" id="KW-0812">Transmembrane</keyword>
<evidence type="ECO:0000313" key="3">
    <source>
        <dbReference type="Proteomes" id="UP000265355"/>
    </source>
</evidence>
<evidence type="ECO:0008006" key="4">
    <source>
        <dbReference type="Google" id="ProtNLM"/>
    </source>
</evidence>
<evidence type="ECO:0000256" key="1">
    <source>
        <dbReference type="SAM" id="Phobius"/>
    </source>
</evidence>
<feature type="transmembrane region" description="Helical" evidence="1">
    <location>
        <begin position="167"/>
        <end position="186"/>
    </location>
</feature>
<dbReference type="Proteomes" id="UP000265355">
    <property type="component" value="Unassembled WGS sequence"/>
</dbReference>
<feature type="transmembrane region" description="Helical" evidence="1">
    <location>
        <begin position="228"/>
        <end position="248"/>
    </location>
</feature>
<keyword evidence="1" id="KW-1133">Transmembrane helix</keyword>
<sequence length="261" mass="26958">MTHLATRTPARYAASTVPAATGLFWILKVLTTGMGETASDFLATAFDPVIVVGATGLAFLGALALQFRVGRYVPVVYWLSVLLVSVFGTMVADVLHVVVGVPYAVATAAFALALAAVFVAWWRVEGTLSIHAITTPRRALLYWLAVSGTFALGTAAGDLTASTLGLGYLPSAILFAIVIAVPAAAYRLGRLGPVSAFWCAYVVTRPLGASICDWLADPAAKRGLGLGTGPVTLAALALFLVLVAVAALRRRGGRAAAVAST</sequence>
<feature type="transmembrane region" description="Helical" evidence="1">
    <location>
        <begin position="101"/>
        <end position="121"/>
    </location>
</feature>
<gene>
    <name evidence="2" type="ORF">DZF98_02690</name>
</gene>
<feature type="transmembrane region" description="Helical" evidence="1">
    <location>
        <begin position="12"/>
        <end position="30"/>
    </location>
</feature>
<name>A0ABX9N8D5_9MICO</name>
<keyword evidence="1" id="KW-0472">Membrane</keyword>
<keyword evidence="3" id="KW-1185">Reference proteome</keyword>
<reference evidence="2 3" key="1">
    <citation type="submission" date="2018-08" db="EMBL/GenBank/DDBJ databases">
        <title>Genome Sequence of Clavibacter michiganensis Subspecies type strains, and the Atypical Peach-Colored Strains Isolated from Tomato.</title>
        <authorList>
            <person name="Osdaghi E."/>
            <person name="Portier P."/>
            <person name="Briand M."/>
            <person name="Jacques M.-A."/>
        </authorList>
    </citation>
    <scope>NUCLEOTIDE SEQUENCE [LARGE SCALE GENOMIC DNA]</scope>
    <source>
        <strain evidence="2 3">CFBP 8216</strain>
    </source>
</reference>
<dbReference type="InterPro" id="IPR007136">
    <property type="entry name" value="DUF347"/>
</dbReference>
<proteinExistence type="predicted"/>
<organism evidence="2 3">
    <name type="scientific">Clavibacter californiensis</name>
    <dbReference type="NCBI Taxonomy" id="1401995"/>
    <lineage>
        <taxon>Bacteria</taxon>
        <taxon>Bacillati</taxon>
        <taxon>Actinomycetota</taxon>
        <taxon>Actinomycetes</taxon>
        <taxon>Micrococcales</taxon>
        <taxon>Microbacteriaceae</taxon>
        <taxon>Clavibacter</taxon>
    </lineage>
</organism>
<accession>A0ABX9N8D5</accession>
<feature type="transmembrane region" description="Helical" evidence="1">
    <location>
        <begin position="75"/>
        <end position="95"/>
    </location>
</feature>
<protein>
    <recommendedName>
        <fullName evidence="4">Membrane-anchored protein</fullName>
    </recommendedName>
</protein>
<dbReference type="EMBL" id="QWEE01000019">
    <property type="protein sequence ID" value="RII94057.1"/>
    <property type="molecule type" value="Genomic_DNA"/>
</dbReference>
<feature type="transmembrane region" description="Helical" evidence="1">
    <location>
        <begin position="141"/>
        <end position="161"/>
    </location>
</feature>
<evidence type="ECO:0000313" key="2">
    <source>
        <dbReference type="EMBL" id="RII94057.1"/>
    </source>
</evidence>
<feature type="transmembrane region" description="Helical" evidence="1">
    <location>
        <begin position="42"/>
        <end position="63"/>
    </location>
</feature>
<dbReference type="Pfam" id="PF03988">
    <property type="entry name" value="DUF347"/>
    <property type="match status" value="4"/>
</dbReference>
<comment type="caution">
    <text evidence="2">The sequence shown here is derived from an EMBL/GenBank/DDBJ whole genome shotgun (WGS) entry which is preliminary data.</text>
</comment>